<comment type="caution">
    <text evidence="1">The sequence shown here is derived from an EMBL/GenBank/DDBJ whole genome shotgun (WGS) entry which is preliminary data.</text>
</comment>
<dbReference type="EMBL" id="RCMI01001224">
    <property type="protein sequence ID" value="KAG2888280.1"/>
    <property type="molecule type" value="Genomic_DNA"/>
</dbReference>
<sequence>MAIAGALETQGWWAEALRGLQELQLQRLSLIPLPHDWQQHQADIGSAGGRFLAPDSVYCSAPLPLCVDLIDSVRLTHGVKLFSFFDGEISAARASKSTLKNTLWNIDSRNGEAPTPLLDAFSFAAAVATLFCRRGSVVLHLPLSISFYSTTPAARACEGTLLNLP</sequence>
<accession>A0A8T1LUF7</accession>
<protein>
    <submittedName>
        <fullName evidence="1">Uncharacterized protein</fullName>
    </submittedName>
</protein>
<evidence type="ECO:0000313" key="2">
    <source>
        <dbReference type="EMBL" id="KAG2888280.1"/>
    </source>
</evidence>
<name>A0A8T1LUF7_9STRA</name>
<reference evidence="1" key="1">
    <citation type="submission" date="2018-10" db="EMBL/GenBank/DDBJ databases">
        <title>Effector identification in a new, highly contiguous assembly of the strawberry crown rot pathogen Phytophthora cactorum.</title>
        <authorList>
            <person name="Armitage A.D."/>
            <person name="Nellist C.F."/>
            <person name="Bates H."/>
            <person name="Vickerstaff R.J."/>
            <person name="Harrison R.J."/>
        </authorList>
    </citation>
    <scope>NUCLEOTIDE SEQUENCE</scope>
    <source>
        <strain evidence="1">15-7</strain>
        <strain evidence="2">4032</strain>
    </source>
</reference>
<evidence type="ECO:0000313" key="1">
    <source>
        <dbReference type="EMBL" id="KAG2869430.1"/>
    </source>
</evidence>
<dbReference type="EMBL" id="RCMG01000002">
    <property type="protein sequence ID" value="KAG2869430.1"/>
    <property type="molecule type" value="Genomic_DNA"/>
</dbReference>
<gene>
    <name evidence="1" type="ORF">PC113_g128</name>
    <name evidence="2" type="ORF">PC115_g20094</name>
</gene>
<dbReference type="Proteomes" id="UP000735874">
    <property type="component" value="Unassembled WGS sequence"/>
</dbReference>
<proteinExistence type="predicted"/>
<dbReference type="Proteomes" id="UP000774804">
    <property type="component" value="Unassembled WGS sequence"/>
</dbReference>
<evidence type="ECO:0000313" key="3">
    <source>
        <dbReference type="Proteomes" id="UP000735874"/>
    </source>
</evidence>
<dbReference type="AlphaFoldDB" id="A0A8T1LUF7"/>
<organism evidence="1 3">
    <name type="scientific">Phytophthora cactorum</name>
    <dbReference type="NCBI Taxonomy" id="29920"/>
    <lineage>
        <taxon>Eukaryota</taxon>
        <taxon>Sar</taxon>
        <taxon>Stramenopiles</taxon>
        <taxon>Oomycota</taxon>
        <taxon>Peronosporomycetes</taxon>
        <taxon>Peronosporales</taxon>
        <taxon>Peronosporaceae</taxon>
        <taxon>Phytophthora</taxon>
    </lineage>
</organism>